<dbReference type="OrthoDB" id="155947at2157"/>
<protein>
    <recommendedName>
        <fullName evidence="4">Enolase C-terminal domain-containing protein</fullName>
    </recommendedName>
</protein>
<feature type="compositionally biased region" description="Low complexity" evidence="1">
    <location>
        <begin position="339"/>
        <end position="355"/>
    </location>
</feature>
<accession>J3EWR7</accession>
<dbReference type="eggNOG" id="arCOG06337">
    <property type="taxonomic scope" value="Archaea"/>
</dbReference>
<dbReference type="EMBL" id="ALJD01000006">
    <property type="protein sequence ID" value="EJN59387.1"/>
    <property type="molecule type" value="Genomic_DNA"/>
</dbReference>
<evidence type="ECO:0000313" key="2">
    <source>
        <dbReference type="EMBL" id="EJN59387.1"/>
    </source>
</evidence>
<dbReference type="PATRIC" id="fig|1210908.3.peg.2692"/>
<dbReference type="SUPFAM" id="SSF51604">
    <property type="entry name" value="Enolase C-terminal domain-like"/>
    <property type="match status" value="1"/>
</dbReference>
<evidence type="ECO:0000313" key="3">
    <source>
        <dbReference type="Proteomes" id="UP000007813"/>
    </source>
</evidence>
<dbReference type="Gene3D" id="3.30.390.10">
    <property type="entry name" value="Enolase-like, N-terminal domain"/>
    <property type="match status" value="1"/>
</dbReference>
<comment type="caution">
    <text evidence="2">The sequence shown here is derived from an EMBL/GenBank/DDBJ whole genome shotgun (WGS) entry which is preliminary data.</text>
</comment>
<dbReference type="InterPro" id="IPR036849">
    <property type="entry name" value="Enolase-like_C_sf"/>
</dbReference>
<dbReference type="Proteomes" id="UP000007813">
    <property type="component" value="Unassembled WGS sequence"/>
</dbReference>
<dbReference type="InterPro" id="IPR029017">
    <property type="entry name" value="Enolase-like_N"/>
</dbReference>
<sequence>MTLFDSVADRTLVVESSDRTRNERDTSSGFVRATTVYALHGDGETGHGEDVTYDTEDHDALADAPPLVGDGDGQLAPGEYTFAEFSAALDGVELFPTKDPERETAHHYRRWAVESAGLDLALRQAGTNLGSAVDRDYDPVNFVVSTRLGEPPSTDRVEALLDQYPETELKLDPTSEWTEDIVEALAETDAVRILDLKGQYEGTDVDQDPDPTLYELVFDNFPNAVVEDPGMAASTDYLVEDHTDRISWDYPITGVDSVESLPFEPRWLNVKPSRFGTVKSLFDTLDYAAEKRISLYGGGQFELGVGRDQIQALASLFYADGPNDVAPGVYNDPDIPEDAPTSPLSPSASPEGLGF</sequence>
<dbReference type="AlphaFoldDB" id="J3EWR7"/>
<gene>
    <name evidence="2" type="ORF">HSB1_28080</name>
</gene>
<organism evidence="2 3">
    <name type="scientific">Halogranum salarium B-1</name>
    <dbReference type="NCBI Taxonomy" id="1210908"/>
    <lineage>
        <taxon>Archaea</taxon>
        <taxon>Methanobacteriati</taxon>
        <taxon>Methanobacteriota</taxon>
        <taxon>Stenosarchaea group</taxon>
        <taxon>Halobacteria</taxon>
        <taxon>Halobacteriales</taxon>
        <taxon>Haloferacaceae</taxon>
    </lineage>
</organism>
<proteinExistence type="predicted"/>
<feature type="region of interest" description="Disordered" evidence="1">
    <location>
        <begin position="327"/>
        <end position="355"/>
    </location>
</feature>
<dbReference type="Gene3D" id="3.20.20.120">
    <property type="entry name" value="Enolase-like C-terminal domain"/>
    <property type="match status" value="1"/>
</dbReference>
<name>J3EWR7_9EURY</name>
<evidence type="ECO:0008006" key="4">
    <source>
        <dbReference type="Google" id="ProtNLM"/>
    </source>
</evidence>
<dbReference type="RefSeq" id="WP_009375508.1">
    <property type="nucleotide sequence ID" value="NZ_ALJD01000006.1"/>
</dbReference>
<reference evidence="2 3" key="1">
    <citation type="journal article" date="2012" name="J. Bacteriol.">
        <title>Draft Genome Sequence of the Extremely Halophilic Archaeon Halogranum salarium B-1T.</title>
        <authorList>
            <person name="Kim K.K."/>
            <person name="Lee K.C."/>
            <person name="Lee J.S."/>
        </authorList>
    </citation>
    <scope>NUCLEOTIDE SEQUENCE [LARGE SCALE GENOMIC DNA]</scope>
    <source>
        <strain evidence="2 3">B-1</strain>
    </source>
</reference>
<evidence type="ECO:0000256" key="1">
    <source>
        <dbReference type="SAM" id="MobiDB-lite"/>
    </source>
</evidence>